<protein>
    <submittedName>
        <fullName evidence="4">Polysaccharide deacetylase</fullName>
    </submittedName>
</protein>
<keyword evidence="5" id="KW-1185">Reference proteome</keyword>
<organism evidence="4 5">
    <name type="scientific">Pseudoalteromonas tunicata D2</name>
    <dbReference type="NCBI Taxonomy" id="87626"/>
    <lineage>
        <taxon>Bacteria</taxon>
        <taxon>Pseudomonadati</taxon>
        <taxon>Pseudomonadota</taxon>
        <taxon>Gammaproteobacteria</taxon>
        <taxon>Alteromonadales</taxon>
        <taxon>Pseudoalteromonadaceae</taxon>
        <taxon>Pseudoalteromonas</taxon>
    </lineage>
</organism>
<dbReference type="GO" id="GO:0046872">
    <property type="term" value="F:metal ion binding"/>
    <property type="evidence" value="ECO:0007669"/>
    <property type="project" value="UniProtKB-KW"/>
</dbReference>
<dbReference type="OrthoDB" id="276604at2"/>
<evidence type="ECO:0000256" key="1">
    <source>
        <dbReference type="ARBA" id="ARBA00022723"/>
    </source>
</evidence>
<dbReference type="PROSITE" id="PS51677">
    <property type="entry name" value="NODB"/>
    <property type="match status" value="1"/>
</dbReference>
<dbReference type="HOGENOM" id="CLU_521657_0_0_6"/>
<dbReference type="PANTHER" id="PTHR10587:SF133">
    <property type="entry name" value="CHITIN DEACETYLASE 1-RELATED"/>
    <property type="match status" value="1"/>
</dbReference>
<dbReference type="GO" id="GO:0005975">
    <property type="term" value="P:carbohydrate metabolic process"/>
    <property type="evidence" value="ECO:0007669"/>
    <property type="project" value="InterPro"/>
</dbReference>
<dbReference type="GO" id="GO:0016020">
    <property type="term" value="C:membrane"/>
    <property type="evidence" value="ECO:0007669"/>
    <property type="project" value="TreeGrafter"/>
</dbReference>
<keyword evidence="2" id="KW-0378">Hydrolase</keyword>
<dbReference type="CDD" id="cd10917">
    <property type="entry name" value="CE4_NodB_like_6s_7s"/>
    <property type="match status" value="1"/>
</dbReference>
<dbReference type="EMBL" id="AAOH01000001">
    <property type="protein sequence ID" value="EAR30111.1"/>
    <property type="molecule type" value="Genomic_DNA"/>
</dbReference>
<dbReference type="PROSITE" id="PS51257">
    <property type="entry name" value="PROKAR_LIPOPROTEIN"/>
    <property type="match status" value="1"/>
</dbReference>
<feature type="domain" description="NodB homology" evidence="3">
    <location>
        <begin position="308"/>
        <end position="491"/>
    </location>
</feature>
<proteinExistence type="predicted"/>
<keyword evidence="1" id="KW-0479">Metal-binding</keyword>
<evidence type="ECO:0000256" key="2">
    <source>
        <dbReference type="ARBA" id="ARBA00022801"/>
    </source>
</evidence>
<dbReference type="STRING" id="87626.PTD2_01041"/>
<dbReference type="SUPFAM" id="SSF88713">
    <property type="entry name" value="Glycoside hydrolase/deacetylase"/>
    <property type="match status" value="1"/>
</dbReference>
<dbReference type="Gene3D" id="3.20.20.370">
    <property type="entry name" value="Glycoside hydrolase/deacetylase"/>
    <property type="match status" value="1"/>
</dbReference>
<dbReference type="GO" id="GO:0016810">
    <property type="term" value="F:hydrolase activity, acting on carbon-nitrogen (but not peptide) bonds"/>
    <property type="evidence" value="ECO:0007669"/>
    <property type="project" value="InterPro"/>
</dbReference>
<comment type="caution">
    <text evidence="4">The sequence shown here is derived from an EMBL/GenBank/DDBJ whole genome shotgun (WGS) entry which is preliminary data.</text>
</comment>
<gene>
    <name evidence="4" type="ORF">PTD2_01041</name>
</gene>
<dbReference type="InterPro" id="IPR002509">
    <property type="entry name" value="NODB_dom"/>
</dbReference>
<dbReference type="eggNOG" id="COG0726">
    <property type="taxonomic scope" value="Bacteria"/>
</dbReference>
<dbReference type="InterPro" id="IPR011330">
    <property type="entry name" value="Glyco_hydro/deAcase_b/a-brl"/>
</dbReference>
<reference evidence="4 5" key="1">
    <citation type="submission" date="2006-02" db="EMBL/GenBank/DDBJ databases">
        <authorList>
            <person name="Moran M.A."/>
            <person name="Kjelleberg S."/>
            <person name="Egan S."/>
            <person name="Saunders N."/>
            <person name="Thomas T."/>
            <person name="Ferriera S."/>
            <person name="Johnson J."/>
            <person name="Kravitz S."/>
            <person name="Halpern A."/>
            <person name="Remington K."/>
            <person name="Beeson K."/>
            <person name="Tran B."/>
            <person name="Rogers Y.-H."/>
            <person name="Friedman R."/>
            <person name="Venter J.C."/>
        </authorList>
    </citation>
    <scope>NUCLEOTIDE SEQUENCE [LARGE SCALE GENOMIC DNA]</scope>
    <source>
        <strain evidence="4 5">D2</strain>
    </source>
</reference>
<sequence>MALMTKPHARFYLTTLFITFLLTGCGGSGSSDTPIDNPPIINEPAPFVIDDITYSTWSHSELTVYISDQSLAPADNPVMQALISDIKALSEPFAVHLQPWLIHLSENSPTITTKDGYLYLPINSNTNDSERQTQLLSQLMLTKRQQLQTSNTPLQLSDVLISQALAHLIAEQYFDLDNQYQSFSTTQDHFTDLKAELTEPSSTAFNPDSRWLIGDTTLAQGSGIALMQHALLHTIKNYPGSDLVSISTLPLDSFLPFLTKEPNLLPQVSDVRLRTPDISEYDQVPASEMHQLQQAHSSYYLHGLHTKKEVALSFDDGPSAYTAQVLEVLAKHQIHATFFVLGQNIQNRNADLIAIDQQGHLIGNHSYRHTDSSTISDNALLWQNEIANTNDIIYNLIGYAPRLFRPPYGRIRGDQIDYLTKRGMRTINWSIDTRDWHTQVVNQQDIEFAASHYSHPEAVILMHDGGGNRSNSVAALDKIISHYQNEGYRFVTLDVLFGIGRAR</sequence>
<dbReference type="InterPro" id="IPR050248">
    <property type="entry name" value="Polysacc_deacetylase_ArnD"/>
</dbReference>
<dbReference type="RefSeq" id="WP_009836412.1">
    <property type="nucleotide sequence ID" value="NZ_AAOH01000001.1"/>
</dbReference>
<dbReference type="Proteomes" id="UP000006201">
    <property type="component" value="Unassembled WGS sequence"/>
</dbReference>
<accession>A4C3H9</accession>
<evidence type="ECO:0000313" key="5">
    <source>
        <dbReference type="Proteomes" id="UP000006201"/>
    </source>
</evidence>
<dbReference type="Pfam" id="PF01522">
    <property type="entry name" value="Polysacc_deac_1"/>
    <property type="match status" value="1"/>
</dbReference>
<evidence type="ECO:0000259" key="3">
    <source>
        <dbReference type="PROSITE" id="PS51677"/>
    </source>
</evidence>
<name>A4C3H9_9GAMM</name>
<evidence type="ECO:0000313" key="4">
    <source>
        <dbReference type="EMBL" id="EAR30111.1"/>
    </source>
</evidence>
<dbReference type="AlphaFoldDB" id="A4C3H9"/>
<dbReference type="PANTHER" id="PTHR10587">
    <property type="entry name" value="GLYCOSYL TRANSFERASE-RELATED"/>
    <property type="match status" value="1"/>
</dbReference>